<dbReference type="Proteomes" id="UP001501447">
    <property type="component" value="Unassembled WGS sequence"/>
</dbReference>
<reference evidence="2 3" key="1">
    <citation type="journal article" date="2019" name="Int. J. Syst. Evol. Microbiol.">
        <title>The Global Catalogue of Microorganisms (GCM) 10K type strain sequencing project: providing services to taxonomists for standard genome sequencing and annotation.</title>
        <authorList>
            <consortium name="The Broad Institute Genomics Platform"/>
            <consortium name="The Broad Institute Genome Sequencing Center for Infectious Disease"/>
            <person name="Wu L."/>
            <person name="Ma J."/>
        </authorList>
    </citation>
    <scope>NUCLEOTIDE SEQUENCE [LARGE SCALE GENOMIC DNA]</scope>
    <source>
        <strain evidence="2 3">JCM 16373</strain>
    </source>
</reference>
<comment type="caution">
    <text evidence="2">The sequence shown here is derived from an EMBL/GenBank/DDBJ whole genome shotgun (WGS) entry which is preliminary data.</text>
</comment>
<evidence type="ECO:0000256" key="1">
    <source>
        <dbReference type="SAM" id="MobiDB-lite"/>
    </source>
</evidence>
<dbReference type="EMBL" id="BAAARJ010000006">
    <property type="protein sequence ID" value="GAA2609254.1"/>
    <property type="molecule type" value="Genomic_DNA"/>
</dbReference>
<evidence type="ECO:0000313" key="3">
    <source>
        <dbReference type="Proteomes" id="UP001501447"/>
    </source>
</evidence>
<name>A0ABN3Q004_9ACTN</name>
<sequence length="94" mass="10558">MQSGAPEKHAAVRALHMGTVRPLREQHVIPQLWPHASYPLVMRRLAWDAGAVPSPCLSWVRGTGFLACPPPPSPPDWPRGRSPMRRPRGIRRNE</sequence>
<organism evidence="2 3">
    <name type="scientific">Streptomyces axinellae</name>
    <dbReference type="NCBI Taxonomy" id="552788"/>
    <lineage>
        <taxon>Bacteria</taxon>
        <taxon>Bacillati</taxon>
        <taxon>Actinomycetota</taxon>
        <taxon>Actinomycetes</taxon>
        <taxon>Kitasatosporales</taxon>
        <taxon>Streptomycetaceae</taxon>
        <taxon>Streptomyces</taxon>
    </lineage>
</organism>
<proteinExistence type="predicted"/>
<gene>
    <name evidence="2" type="ORF">GCM10009863_23530</name>
</gene>
<evidence type="ECO:0000313" key="2">
    <source>
        <dbReference type="EMBL" id="GAA2609254.1"/>
    </source>
</evidence>
<accession>A0ABN3Q004</accession>
<protein>
    <submittedName>
        <fullName evidence="2">Uncharacterized protein</fullName>
    </submittedName>
</protein>
<feature type="region of interest" description="Disordered" evidence="1">
    <location>
        <begin position="70"/>
        <end position="94"/>
    </location>
</feature>
<keyword evidence="3" id="KW-1185">Reference proteome</keyword>
<feature type="compositionally biased region" description="Basic residues" evidence="1">
    <location>
        <begin position="82"/>
        <end position="94"/>
    </location>
</feature>